<dbReference type="InterPro" id="IPR020846">
    <property type="entry name" value="MFS_dom"/>
</dbReference>
<feature type="transmembrane region" description="Helical" evidence="5">
    <location>
        <begin position="450"/>
        <end position="473"/>
    </location>
</feature>
<dbReference type="AlphaFoldDB" id="A0A914XR08"/>
<dbReference type="PROSITE" id="PS50850">
    <property type="entry name" value="MFS"/>
    <property type="match status" value="1"/>
</dbReference>
<feature type="transmembrane region" description="Helical" evidence="5">
    <location>
        <begin position="209"/>
        <end position="233"/>
    </location>
</feature>
<feature type="transmembrane region" description="Helical" evidence="5">
    <location>
        <begin position="30"/>
        <end position="53"/>
    </location>
</feature>
<reference evidence="8" key="1">
    <citation type="submission" date="2022-11" db="UniProtKB">
        <authorList>
            <consortium name="WormBaseParasite"/>
        </authorList>
    </citation>
    <scope>IDENTIFICATION</scope>
</reference>
<evidence type="ECO:0000256" key="5">
    <source>
        <dbReference type="SAM" id="Phobius"/>
    </source>
</evidence>
<evidence type="ECO:0000256" key="1">
    <source>
        <dbReference type="ARBA" id="ARBA00004141"/>
    </source>
</evidence>
<evidence type="ECO:0000313" key="7">
    <source>
        <dbReference type="Proteomes" id="UP000887566"/>
    </source>
</evidence>
<proteinExistence type="predicted"/>
<accession>A0A914XR08</accession>
<dbReference type="WBParaSite" id="PSAMB.scaffold9663size4747.g32634.t1">
    <property type="protein sequence ID" value="PSAMB.scaffold9663size4747.g32634.t1"/>
    <property type="gene ID" value="PSAMB.scaffold9663size4747.g32634"/>
</dbReference>
<feature type="transmembrane region" description="Helical" evidence="5">
    <location>
        <begin position="524"/>
        <end position="553"/>
    </location>
</feature>
<feature type="transmembrane region" description="Helical" evidence="5">
    <location>
        <begin position="365"/>
        <end position="386"/>
    </location>
</feature>
<evidence type="ECO:0000256" key="2">
    <source>
        <dbReference type="ARBA" id="ARBA00022692"/>
    </source>
</evidence>
<feature type="transmembrane region" description="Helical" evidence="5">
    <location>
        <begin position="185"/>
        <end position="203"/>
    </location>
</feature>
<name>A0A914XR08_9BILA</name>
<comment type="subcellular location">
    <subcellularLocation>
        <location evidence="1">Membrane</location>
        <topology evidence="1">Multi-pass membrane protein</topology>
    </subcellularLocation>
</comment>
<dbReference type="PANTHER" id="PTHR24064">
    <property type="entry name" value="SOLUTE CARRIER FAMILY 22 MEMBER"/>
    <property type="match status" value="1"/>
</dbReference>
<feature type="transmembrane region" description="Helical" evidence="5">
    <location>
        <begin position="398"/>
        <end position="419"/>
    </location>
</feature>
<feature type="transmembrane region" description="Helical" evidence="5">
    <location>
        <begin position="426"/>
        <end position="444"/>
    </location>
</feature>
<feature type="domain" description="Major facilitator superfamily (MFS) profile" evidence="6">
    <location>
        <begin position="99"/>
        <end position="558"/>
    </location>
</feature>
<keyword evidence="4 5" id="KW-0472">Membrane</keyword>
<dbReference type="GO" id="GO:0016020">
    <property type="term" value="C:membrane"/>
    <property type="evidence" value="ECO:0007669"/>
    <property type="project" value="UniProtKB-SubCell"/>
</dbReference>
<evidence type="ECO:0000256" key="3">
    <source>
        <dbReference type="ARBA" id="ARBA00022989"/>
    </source>
</evidence>
<dbReference type="PROSITE" id="PS00216">
    <property type="entry name" value="SUGAR_TRANSPORT_1"/>
    <property type="match status" value="1"/>
</dbReference>
<feature type="transmembrane region" description="Helical" evidence="5">
    <location>
        <begin position="240"/>
        <end position="265"/>
    </location>
</feature>
<organism evidence="7 8">
    <name type="scientific">Plectus sambesii</name>
    <dbReference type="NCBI Taxonomy" id="2011161"/>
    <lineage>
        <taxon>Eukaryota</taxon>
        <taxon>Metazoa</taxon>
        <taxon>Ecdysozoa</taxon>
        <taxon>Nematoda</taxon>
        <taxon>Chromadorea</taxon>
        <taxon>Plectida</taxon>
        <taxon>Plectina</taxon>
        <taxon>Plectoidea</taxon>
        <taxon>Plectidae</taxon>
        <taxon>Plectus</taxon>
    </lineage>
</organism>
<evidence type="ECO:0000259" key="6">
    <source>
        <dbReference type="PROSITE" id="PS50850"/>
    </source>
</evidence>
<dbReference type="InterPro" id="IPR005828">
    <property type="entry name" value="MFS_sugar_transport-like"/>
</dbReference>
<keyword evidence="3 5" id="KW-1133">Transmembrane helix</keyword>
<dbReference type="Proteomes" id="UP000887566">
    <property type="component" value="Unplaced"/>
</dbReference>
<evidence type="ECO:0000256" key="4">
    <source>
        <dbReference type="ARBA" id="ARBA00023136"/>
    </source>
</evidence>
<dbReference type="SUPFAM" id="SSF103473">
    <property type="entry name" value="MFS general substrate transporter"/>
    <property type="match status" value="1"/>
</dbReference>
<dbReference type="Pfam" id="PF00083">
    <property type="entry name" value="Sugar_tr"/>
    <property type="match status" value="1"/>
</dbReference>
<protein>
    <submittedName>
        <fullName evidence="8">Major facilitator superfamily (MFS) profile domain-containing protein</fullName>
    </submittedName>
</protein>
<dbReference type="GO" id="GO:0022857">
    <property type="term" value="F:transmembrane transporter activity"/>
    <property type="evidence" value="ECO:0007669"/>
    <property type="project" value="InterPro"/>
</dbReference>
<sequence length="588" mass="65514">MNAVHPVRSQRPTSFEDILVLINPLGRWQAWTYFLLAFLMVFSTGTNLAGAFLQITPDHACRLPISNSWTIDQMKAIGSPLKSINGKPEYDACHTYNFSLAIGENATFEEAYEYSQLHRNTSTVVACSTWVFNTSVNMENTLATQYDLVCQKALYVEHAQLIYMAGFMIGSLTAGILSDKYGRKTIAIGAAVLGSITGVTLGLSPNFIVFGIIRFLLGLSNAAVMATTFCLALEMTTSKWRVWIGGLFFTPYALGYTILPLFAYLIRDWRFMHMAVAAPTLVSIALWWFISESPRWLLVNQRVTEAEQIIRKAAKVNRRQLPPELYLSDIAQAMHEEEEGTKTGSRANILTVFKIENRRMLHPRLAARAVNIFFNWFVNAMVYYGVSLNVSSFAGDVFVNNAIAGAVEFPAYMLCVPLLSWGRKKGLAITLLLAGVCLFIVPLFNENTNWLKLFFAMAGKLCITASFALVYVYTTELYPTVIRNSGLATSSCIARVGSMLAPYVSSIGKIVCTLPPSYHQMMRIFLQNAAIGWTPMIIFGVLSIVAGLLTLLLPETLRKKLPDTLEDAVVYKDENLALPEKYIRAEIE</sequence>
<dbReference type="InterPro" id="IPR005829">
    <property type="entry name" value="Sugar_transporter_CS"/>
</dbReference>
<dbReference type="CDD" id="cd17317">
    <property type="entry name" value="MFS_SLC22"/>
    <property type="match status" value="1"/>
</dbReference>
<dbReference type="InterPro" id="IPR036259">
    <property type="entry name" value="MFS_trans_sf"/>
</dbReference>
<keyword evidence="2 5" id="KW-0812">Transmembrane</keyword>
<keyword evidence="7" id="KW-1185">Reference proteome</keyword>
<evidence type="ECO:0000313" key="8">
    <source>
        <dbReference type="WBParaSite" id="PSAMB.scaffold9663size4747.g32634.t1"/>
    </source>
</evidence>
<dbReference type="Gene3D" id="1.20.1250.20">
    <property type="entry name" value="MFS general substrate transporter like domains"/>
    <property type="match status" value="1"/>
</dbReference>